<dbReference type="NCBIfam" id="TIGR04529">
    <property type="entry name" value="MTB_hemophore"/>
    <property type="match status" value="1"/>
</dbReference>
<dbReference type="AlphaFoldDB" id="A0A318HND5"/>
<reference evidence="2 3" key="2">
    <citation type="submission" date="2018-06" db="EMBL/GenBank/DDBJ databases">
        <title>Sequencing of bacterial isolates from soil warming experiment in Harvard Forest, Massachusetts, USA.</title>
        <authorList>
            <person name="Deangelis K.PhD."/>
        </authorList>
    </citation>
    <scope>NUCLEOTIDE SEQUENCE [LARGE SCALE GENOMIC DNA]</scope>
    <source>
        <strain evidence="2 3">GAS496</strain>
    </source>
</reference>
<comment type="caution">
    <text evidence="2">The sequence shown here is derived from an EMBL/GenBank/DDBJ whole genome shotgun (WGS) entry which is preliminary data.</text>
</comment>
<dbReference type="InterPro" id="IPR038378">
    <property type="entry name" value="MHB_sf"/>
</dbReference>
<evidence type="ECO:0000313" key="2">
    <source>
        <dbReference type="EMBL" id="PXX13214.1"/>
    </source>
</evidence>
<accession>A0A318HND5</accession>
<organism evidence="2 3">
    <name type="scientific">Mycolicibacterium moriokaense</name>
    <dbReference type="NCBI Taxonomy" id="39691"/>
    <lineage>
        <taxon>Bacteria</taxon>
        <taxon>Bacillati</taxon>
        <taxon>Actinomycetota</taxon>
        <taxon>Actinomycetes</taxon>
        <taxon>Mycobacteriales</taxon>
        <taxon>Mycobacteriaceae</taxon>
        <taxon>Mycolicibacterium</taxon>
    </lineage>
</organism>
<protein>
    <submittedName>
        <fullName evidence="2">Hemophore-related protein</fullName>
    </submittedName>
</protein>
<dbReference type="RefSeq" id="WP_110314348.1">
    <property type="nucleotide sequence ID" value="NZ_QJJU01000001.1"/>
</dbReference>
<name>A0A318HND5_9MYCO</name>
<dbReference type="OrthoDB" id="4737725at2"/>
<evidence type="ECO:0000259" key="1">
    <source>
        <dbReference type="Pfam" id="PF16525"/>
    </source>
</evidence>
<dbReference type="InterPro" id="IPR032407">
    <property type="entry name" value="MHB"/>
</dbReference>
<keyword evidence="3" id="KW-1185">Reference proteome</keyword>
<dbReference type="GO" id="GO:0020037">
    <property type="term" value="F:heme binding"/>
    <property type="evidence" value="ECO:0007669"/>
    <property type="project" value="InterPro"/>
</dbReference>
<dbReference type="Gene3D" id="1.20.20.20">
    <property type="entry name" value="Haemophore, haem-binding domain"/>
    <property type="match status" value="1"/>
</dbReference>
<dbReference type="Proteomes" id="UP000247781">
    <property type="component" value="Unassembled WGS sequence"/>
</dbReference>
<dbReference type="EMBL" id="QJJU01000001">
    <property type="protein sequence ID" value="PXX13214.1"/>
    <property type="molecule type" value="Genomic_DNA"/>
</dbReference>
<proteinExistence type="predicted"/>
<evidence type="ECO:0000313" key="3">
    <source>
        <dbReference type="Proteomes" id="UP000247781"/>
    </source>
</evidence>
<sequence>MIKKLLAAVVAARGGPLGMVAAGAFGVLAAATIALPSAAAEPECTAAGLSSTLGPVASATGDYLTSHPDLNQVLTTAGGLPQDEAEKSIKVFFATHPQMWIDLRAIGRPLADLRAACPAQAAGPSPDIGKLYDAMAK</sequence>
<gene>
    <name evidence="2" type="ORF">C8E89_101366</name>
</gene>
<dbReference type="Pfam" id="PF16525">
    <property type="entry name" value="MHB"/>
    <property type="match status" value="1"/>
</dbReference>
<feature type="domain" description="Haemophore haem-binding" evidence="1">
    <location>
        <begin position="42"/>
        <end position="117"/>
    </location>
</feature>
<reference evidence="3" key="1">
    <citation type="submission" date="2018-05" db="EMBL/GenBank/DDBJ databases">
        <authorList>
            <person name="Deangelis K."/>
            <person name="Huntemann M."/>
            <person name="Clum A."/>
            <person name="Pillay M."/>
            <person name="Palaniappan K."/>
            <person name="Varghese N."/>
            <person name="Mikhailova N."/>
            <person name="Stamatis D."/>
            <person name="Reddy T."/>
            <person name="Daum C."/>
            <person name="Shapiro N."/>
            <person name="Ivanova N."/>
            <person name="Kyrpides N."/>
            <person name="Woyke T."/>
        </authorList>
    </citation>
    <scope>NUCLEOTIDE SEQUENCE [LARGE SCALE GENOMIC DNA]</scope>
    <source>
        <strain evidence="3">GAS496</strain>
    </source>
</reference>